<evidence type="ECO:0000256" key="1">
    <source>
        <dbReference type="SAM" id="Phobius"/>
    </source>
</evidence>
<reference evidence="2" key="2">
    <citation type="submission" date="2020-09" db="EMBL/GenBank/DDBJ databases">
        <authorList>
            <person name="Sun Q."/>
            <person name="Ohkuma M."/>
        </authorList>
    </citation>
    <scope>NUCLEOTIDE SEQUENCE</scope>
    <source>
        <strain evidence="2">JCM 14371</strain>
    </source>
</reference>
<gene>
    <name evidence="2" type="ORF">GCM10008939_06790</name>
</gene>
<evidence type="ECO:0000313" key="2">
    <source>
        <dbReference type="EMBL" id="GGJ65478.1"/>
    </source>
</evidence>
<keyword evidence="1" id="KW-0812">Transmembrane</keyword>
<dbReference type="AlphaFoldDB" id="A0A917P7T8"/>
<keyword evidence="1" id="KW-0472">Membrane</keyword>
<dbReference type="InterPro" id="IPR029016">
    <property type="entry name" value="GAF-like_dom_sf"/>
</dbReference>
<dbReference type="EMBL" id="BMOE01000001">
    <property type="protein sequence ID" value="GGJ65478.1"/>
    <property type="molecule type" value="Genomic_DNA"/>
</dbReference>
<reference evidence="2" key="1">
    <citation type="journal article" date="2014" name="Int. J. Syst. Evol. Microbiol.">
        <title>Complete genome sequence of Corynebacterium casei LMG S-19264T (=DSM 44701T), isolated from a smear-ripened cheese.</title>
        <authorList>
            <consortium name="US DOE Joint Genome Institute (JGI-PGF)"/>
            <person name="Walter F."/>
            <person name="Albersmeier A."/>
            <person name="Kalinowski J."/>
            <person name="Ruckert C."/>
        </authorList>
    </citation>
    <scope>NUCLEOTIDE SEQUENCE</scope>
    <source>
        <strain evidence="2">JCM 14371</strain>
    </source>
</reference>
<accession>A0A917P7T8</accession>
<dbReference type="Gene3D" id="3.30.450.40">
    <property type="match status" value="1"/>
</dbReference>
<organism evidence="2 3">
    <name type="scientific">Deinococcus aquiradiocola</name>
    <dbReference type="NCBI Taxonomy" id="393059"/>
    <lineage>
        <taxon>Bacteria</taxon>
        <taxon>Thermotogati</taxon>
        <taxon>Deinococcota</taxon>
        <taxon>Deinococci</taxon>
        <taxon>Deinococcales</taxon>
        <taxon>Deinococcaceae</taxon>
        <taxon>Deinococcus</taxon>
    </lineage>
</organism>
<comment type="caution">
    <text evidence="2">The sequence shown here is derived from an EMBL/GenBank/DDBJ whole genome shotgun (WGS) entry which is preliminary data.</text>
</comment>
<protein>
    <recommendedName>
        <fullName evidence="4">GAF domain-containing protein</fullName>
    </recommendedName>
</protein>
<dbReference type="SUPFAM" id="SSF55781">
    <property type="entry name" value="GAF domain-like"/>
    <property type="match status" value="1"/>
</dbReference>
<dbReference type="Proteomes" id="UP000635726">
    <property type="component" value="Unassembled WGS sequence"/>
</dbReference>
<proteinExistence type="predicted"/>
<name>A0A917P7T8_9DEIO</name>
<keyword evidence="3" id="KW-1185">Reference proteome</keyword>
<evidence type="ECO:0008006" key="4">
    <source>
        <dbReference type="Google" id="ProtNLM"/>
    </source>
</evidence>
<feature type="transmembrane region" description="Helical" evidence="1">
    <location>
        <begin position="60"/>
        <end position="80"/>
    </location>
</feature>
<evidence type="ECO:0000313" key="3">
    <source>
        <dbReference type="Proteomes" id="UP000635726"/>
    </source>
</evidence>
<sequence>MATSHTRRWPSSVWHRWYTETPTGLKRFDVLAYFGALLPNAIPDYLYFVAYRSHTTTPALLVGILVAPFLSLFAIATILGKKKKESLDAQQKKDYGAGVQLAYGQWRDSAGLFQGALAQTYRHLDIPSAEGTPTTWQSAVTQHLHVIALIIREVFGEETCGRALSVSLALPAADGETLRTELFQSETPGRTPGRVIPLKATDAGAAAAFRKRQAQYIANTQDRRHRAQFSGRPYKSFMSWPVLSGDSKTVLAIVSVDSQHVNGFDKDSEESRRDQVEWMCHPVLQGIAICLLAGRTRSE</sequence>
<keyword evidence="1" id="KW-1133">Transmembrane helix</keyword>